<dbReference type="PANTHER" id="PTHR47643:SF2">
    <property type="entry name" value="TPR DOMAIN PROTEIN (AFU_ORTHOLOGUE AFUA_5G12710)"/>
    <property type="match status" value="1"/>
</dbReference>
<accession>A0A2T6ZMZ1</accession>
<reference evidence="2 3" key="1">
    <citation type="submission" date="2017-04" db="EMBL/GenBank/DDBJ databases">
        <title>Draft genome sequence of Tuber borchii Vittad., a whitish edible truffle.</title>
        <authorList>
            <consortium name="DOE Joint Genome Institute"/>
            <person name="Murat C."/>
            <person name="Kuo A."/>
            <person name="Barry K.W."/>
            <person name="Clum A."/>
            <person name="Dockter R.B."/>
            <person name="Fauchery L."/>
            <person name="Iotti M."/>
            <person name="Kohler A."/>
            <person name="Labutti K."/>
            <person name="Lindquist E.A."/>
            <person name="Lipzen A."/>
            <person name="Ohm R.A."/>
            <person name="Wang M."/>
            <person name="Grigoriev I.V."/>
            <person name="Zambonelli A."/>
            <person name="Martin F.M."/>
        </authorList>
    </citation>
    <scope>NUCLEOTIDE SEQUENCE [LARGE SCALE GENOMIC DNA]</scope>
    <source>
        <strain evidence="2 3">Tbo3840</strain>
    </source>
</reference>
<keyword evidence="3" id="KW-1185">Reference proteome</keyword>
<dbReference type="InterPro" id="IPR053209">
    <property type="entry name" value="Gramillin-biosynth_MTr"/>
</dbReference>
<evidence type="ECO:0000313" key="3">
    <source>
        <dbReference type="Proteomes" id="UP000244722"/>
    </source>
</evidence>
<dbReference type="CDD" id="cd20071">
    <property type="entry name" value="SET_SMYD"/>
    <property type="match status" value="1"/>
</dbReference>
<organism evidence="2 3">
    <name type="scientific">Tuber borchii</name>
    <name type="common">White truffle</name>
    <dbReference type="NCBI Taxonomy" id="42251"/>
    <lineage>
        <taxon>Eukaryota</taxon>
        <taxon>Fungi</taxon>
        <taxon>Dikarya</taxon>
        <taxon>Ascomycota</taxon>
        <taxon>Pezizomycotina</taxon>
        <taxon>Pezizomycetes</taxon>
        <taxon>Pezizales</taxon>
        <taxon>Tuberaceae</taxon>
        <taxon>Tuber</taxon>
    </lineage>
</organism>
<evidence type="ECO:0000313" key="2">
    <source>
        <dbReference type="EMBL" id="PUU76843.1"/>
    </source>
</evidence>
<dbReference type="PANTHER" id="PTHR47643">
    <property type="entry name" value="TPR DOMAIN PROTEIN (AFU_ORTHOLOGUE AFUA_5G12710)"/>
    <property type="match status" value="1"/>
</dbReference>
<dbReference type="InterPro" id="IPR046341">
    <property type="entry name" value="SET_dom_sf"/>
</dbReference>
<gene>
    <name evidence="2" type="ORF">B9Z19DRAFT_1194466</name>
</gene>
<dbReference type="SUPFAM" id="SSF48452">
    <property type="entry name" value="TPR-like"/>
    <property type="match status" value="1"/>
</dbReference>
<sequence length="761" mass="86456">MPRYDDPTPEDQWLYYFKRGEKILKEAEARKGQKRLNKPQRWQFIFEYNLKNRGTTGEVGSAGSGGRMVGINIAYNEHPPCIVPFATLEKKFIDDLRLEIAHRGSYIMLRAVVNPIKYVSVTTIAEDESGEVELVQIYNQDDRRSPANVMPEGQVFIVKEPYFKTTSEGGTSIRVDHVSDIIFLDGEDERIPEKWRPRIKLLARGSLDWKDDGNRFYKGKQYFEATQCYTKGLETVEPGSALDIVLLLNRAQAYLELGYNEKALADAKKALYYEPLNQKALYRSALACYEDGDYESTKTQLVKLLKEFPENKDAKEKLLRTFRRLQEQRTGEYEFLKMRNEVKEWGDKRGKLDCAEYVGPVRIGDAGGKGRGLFTTRDVKFGDLLLCSKAFNVCHKEVANARIDILFNLKAKKGQAGTHSQLVQELIQVLYHNPKKAKGFYELHSGDYQRVRGEMVDGLPVVDSHLVMRIMLKNSFGCQRLSFVDGRPGDLFEEKTEVEKMVTEMSPSGTTGGSGIWIMPSYINHSCWPNSIRSFLGNLLIVRAARDIPAGEEITMTYIDNESGVQERQKASYSGWDFSCECTLCEIEAAESQEVQSKRQSLVEKALKFKVYLNQSVQKTNSRIAPMITLIKGIEATYSKPEFIHPRVRLLSPTNILQTFLVRAQRPPDVFLLARQALNGLGFKFTTKGGKVVIERYGYMSYPVMELFMHAITAEAMMGDLWTATLWRNAAVDVYEVLAGERESFINAFGGVLLEAGVPFD</sequence>
<dbReference type="Gene3D" id="1.25.40.10">
    <property type="entry name" value="Tetratricopeptide repeat domain"/>
    <property type="match status" value="1"/>
</dbReference>
<dbReference type="PROSITE" id="PS50280">
    <property type="entry name" value="SET"/>
    <property type="match status" value="1"/>
</dbReference>
<dbReference type="Gene3D" id="2.170.270.10">
    <property type="entry name" value="SET domain"/>
    <property type="match status" value="1"/>
</dbReference>
<proteinExistence type="predicted"/>
<dbReference type="OrthoDB" id="438641at2759"/>
<dbReference type="EMBL" id="NESQ01000173">
    <property type="protein sequence ID" value="PUU76843.1"/>
    <property type="molecule type" value="Genomic_DNA"/>
</dbReference>
<comment type="caution">
    <text evidence="2">The sequence shown here is derived from an EMBL/GenBank/DDBJ whole genome shotgun (WGS) entry which is preliminary data.</text>
</comment>
<name>A0A2T6ZMZ1_TUBBO</name>
<dbReference type="InterPro" id="IPR011990">
    <property type="entry name" value="TPR-like_helical_dom_sf"/>
</dbReference>
<dbReference type="Pfam" id="PF00856">
    <property type="entry name" value="SET"/>
    <property type="match status" value="1"/>
</dbReference>
<dbReference type="SUPFAM" id="SSF82199">
    <property type="entry name" value="SET domain"/>
    <property type="match status" value="1"/>
</dbReference>
<feature type="domain" description="SET" evidence="1">
    <location>
        <begin position="359"/>
        <end position="559"/>
    </location>
</feature>
<dbReference type="AlphaFoldDB" id="A0A2T6ZMZ1"/>
<dbReference type="SMART" id="SM00317">
    <property type="entry name" value="SET"/>
    <property type="match status" value="1"/>
</dbReference>
<dbReference type="InterPro" id="IPR001214">
    <property type="entry name" value="SET_dom"/>
</dbReference>
<dbReference type="Proteomes" id="UP000244722">
    <property type="component" value="Unassembled WGS sequence"/>
</dbReference>
<evidence type="ECO:0000259" key="1">
    <source>
        <dbReference type="PROSITE" id="PS50280"/>
    </source>
</evidence>
<dbReference type="STRING" id="42251.A0A2T6ZMZ1"/>
<protein>
    <recommendedName>
        <fullName evidence="1">SET domain-containing protein</fullName>
    </recommendedName>
</protein>